<evidence type="ECO:0000259" key="2">
    <source>
        <dbReference type="PROSITE" id="PS50821"/>
    </source>
</evidence>
<evidence type="ECO:0000256" key="1">
    <source>
        <dbReference type="SAM" id="MobiDB-lite"/>
    </source>
</evidence>
<proteinExistence type="predicted"/>
<accession>A0A5E4M2F2</accession>
<feature type="domain" description="PAZ" evidence="2">
    <location>
        <begin position="373"/>
        <end position="494"/>
    </location>
</feature>
<dbReference type="InterPro" id="IPR014811">
    <property type="entry name" value="ArgoL1"/>
</dbReference>
<protein>
    <submittedName>
        <fullName evidence="4">Argonaute linker 2 domain,Ribonuclease H-like domain,PAZ domain,Piwi domain,Argonaute, linker 1</fullName>
    </submittedName>
</protein>
<dbReference type="SUPFAM" id="SSF101690">
    <property type="entry name" value="PAZ domain"/>
    <property type="match status" value="1"/>
</dbReference>
<keyword evidence="5" id="KW-1185">Reference proteome</keyword>
<evidence type="ECO:0000313" key="4">
    <source>
        <dbReference type="EMBL" id="VVC24907.1"/>
    </source>
</evidence>
<dbReference type="InterPro" id="IPR036397">
    <property type="entry name" value="RNaseH_sf"/>
</dbReference>
<name>A0A5E4M2F2_9HEMI</name>
<dbReference type="SUPFAM" id="SSF53098">
    <property type="entry name" value="Ribonuclease H-like"/>
    <property type="match status" value="1"/>
</dbReference>
<dbReference type="CDD" id="cd02846">
    <property type="entry name" value="PAZ_argonaute_like"/>
    <property type="match status" value="1"/>
</dbReference>
<dbReference type="Pfam" id="PF16486">
    <property type="entry name" value="ArgoN"/>
    <property type="match status" value="1"/>
</dbReference>
<organism evidence="4 5">
    <name type="scientific">Cinara cedri</name>
    <dbReference type="NCBI Taxonomy" id="506608"/>
    <lineage>
        <taxon>Eukaryota</taxon>
        <taxon>Metazoa</taxon>
        <taxon>Ecdysozoa</taxon>
        <taxon>Arthropoda</taxon>
        <taxon>Hexapoda</taxon>
        <taxon>Insecta</taxon>
        <taxon>Pterygota</taxon>
        <taxon>Neoptera</taxon>
        <taxon>Paraneoptera</taxon>
        <taxon>Hemiptera</taxon>
        <taxon>Sternorrhyncha</taxon>
        <taxon>Aphidomorpha</taxon>
        <taxon>Aphidoidea</taxon>
        <taxon>Aphididae</taxon>
        <taxon>Lachninae</taxon>
        <taxon>Cinara</taxon>
    </lineage>
</organism>
<dbReference type="InterPro" id="IPR032472">
    <property type="entry name" value="ArgoL2"/>
</dbReference>
<dbReference type="EMBL" id="CABPRJ010000007">
    <property type="protein sequence ID" value="VVC24907.1"/>
    <property type="molecule type" value="Genomic_DNA"/>
</dbReference>
<feature type="region of interest" description="Disordered" evidence="1">
    <location>
        <begin position="1"/>
        <end position="154"/>
    </location>
</feature>
<dbReference type="Pfam" id="PF02171">
    <property type="entry name" value="Piwi"/>
    <property type="match status" value="1"/>
</dbReference>
<dbReference type="Pfam" id="PF08699">
    <property type="entry name" value="ArgoL1"/>
    <property type="match status" value="1"/>
</dbReference>
<dbReference type="PROSITE" id="PS50822">
    <property type="entry name" value="PIWI"/>
    <property type="match status" value="1"/>
</dbReference>
<dbReference type="Gene3D" id="3.40.50.2300">
    <property type="match status" value="1"/>
</dbReference>
<dbReference type="Proteomes" id="UP000325440">
    <property type="component" value="Unassembled WGS sequence"/>
</dbReference>
<dbReference type="Gene3D" id="3.30.420.10">
    <property type="entry name" value="Ribonuclease H-like superfamily/Ribonuclease H"/>
    <property type="match status" value="1"/>
</dbReference>
<dbReference type="InterPro" id="IPR003165">
    <property type="entry name" value="Piwi"/>
</dbReference>
<dbReference type="Gene3D" id="2.170.260.10">
    <property type="entry name" value="paz domain"/>
    <property type="match status" value="1"/>
</dbReference>
<dbReference type="CDD" id="cd04657">
    <property type="entry name" value="Piwi_ago-like"/>
    <property type="match status" value="1"/>
</dbReference>
<gene>
    <name evidence="4" type="ORF">CINCED_3A021441</name>
</gene>
<dbReference type="Pfam" id="PF02170">
    <property type="entry name" value="PAZ"/>
    <property type="match status" value="1"/>
</dbReference>
<dbReference type="SMART" id="SM01163">
    <property type="entry name" value="DUF1785"/>
    <property type="match status" value="1"/>
</dbReference>
<dbReference type="PANTHER" id="PTHR22891">
    <property type="entry name" value="EUKARYOTIC TRANSLATION INITIATION FACTOR 2C"/>
    <property type="match status" value="1"/>
</dbReference>
<reference evidence="4 5" key="1">
    <citation type="submission" date="2019-08" db="EMBL/GenBank/DDBJ databases">
        <authorList>
            <person name="Alioto T."/>
            <person name="Alioto T."/>
            <person name="Gomez Garrido J."/>
        </authorList>
    </citation>
    <scope>NUCLEOTIDE SEQUENCE [LARGE SCALE GENOMIC DNA]</scope>
</reference>
<feature type="domain" description="Piwi" evidence="3">
    <location>
        <begin position="665"/>
        <end position="966"/>
    </location>
</feature>
<evidence type="ECO:0000313" key="5">
    <source>
        <dbReference type="Proteomes" id="UP000325440"/>
    </source>
</evidence>
<dbReference type="InterPro" id="IPR032474">
    <property type="entry name" value="Argonaute_N"/>
</dbReference>
<dbReference type="OrthoDB" id="10252740at2759"/>
<evidence type="ECO:0000259" key="3">
    <source>
        <dbReference type="PROSITE" id="PS50822"/>
    </source>
</evidence>
<dbReference type="InterPro" id="IPR012337">
    <property type="entry name" value="RNaseH-like_sf"/>
</dbReference>
<dbReference type="InterPro" id="IPR036085">
    <property type="entry name" value="PAZ_dom_sf"/>
</dbReference>
<dbReference type="AlphaFoldDB" id="A0A5E4M2F2"/>
<dbReference type="GO" id="GO:0034587">
    <property type="term" value="P:piRNA processing"/>
    <property type="evidence" value="ECO:0007669"/>
    <property type="project" value="UniProtKB-ARBA"/>
</dbReference>
<dbReference type="SMART" id="SM00950">
    <property type="entry name" value="Piwi"/>
    <property type="match status" value="1"/>
</dbReference>
<dbReference type="PROSITE" id="PS50821">
    <property type="entry name" value="PAZ"/>
    <property type="match status" value="1"/>
</dbReference>
<feature type="compositionally biased region" description="Polar residues" evidence="1">
    <location>
        <begin position="92"/>
        <end position="122"/>
    </location>
</feature>
<dbReference type="InterPro" id="IPR003100">
    <property type="entry name" value="PAZ_dom"/>
</dbReference>
<dbReference type="InterPro" id="IPR045246">
    <property type="entry name" value="Piwi_ago-like"/>
</dbReference>
<feature type="compositionally biased region" description="Polar residues" evidence="1">
    <location>
        <begin position="44"/>
        <end position="66"/>
    </location>
</feature>
<sequence length="997" mass="113606">MDKYPAANSGQQDGSSKNKNKRKNRQGGSKDQPQQDRQGGPKDQLQQGSGSNFPTGSSVQNPAQQQPKEKKPTNDFPQLGRQSKEPKPAKGSDNSQKQQPQSKNGSQIPPNATQAKQHQQKPTKVPEKQLKVEQPVSSKPKIPEKMQMKPTGNQQIDQQIEILRSKLVIPKRKNPKVGGKLGRQTELDVNHLPLNLDKLFKKTVYHIDCQFTPELPKRLLRTALEQFVEKHYRGTHFAFDGRRNMYTTKELKGRSDLVTVLNEENGRSMDFTIVTSVVNQINMSKIEEYLKSGSSNCPPGEAFQALDIVLKNRPFSLRFTNVGRSFFPVPRMTPVDLGEGMELWKGFFQSPVMGWKPYLNVDVAHKGFPKHQPLTSYINNELNCSLDTELDYRSLNTLASYVKGLKIDFMVPNQPNTKRSYKVVGLLESASKFVFEMDDGNKDAPKSKPKMLSVFQYFKITRNYTIKYPNLPCLHVGNVNKKTAIPIELCTVQKGQLRMKKLTENQTAQMVKNAARPPTERRQTIENCIKDIKYNQDPVLREFGIDVHEHFATIPGRVLDQPSLAYYQNKETKPKAGVWRADKFSKAVKLTRWIVLNLDVRTNISSIKNFERMIIQSGRDLNVMVNPMDPVFSMTLQKHIRIDSIEKDVQNFLNRAKKFVPPMELVVVIIPDYPQGIYAAIKQASELQVGMLTQCIKSKTMFKMNPATASNILLKINSKLNGINHTLSASSCPNSMKGAIIFGADVTHPSPDQTTVPSVAAVAASHDLTGSQYNMEWRLQSPKVEIIQDLEDIVHKQLLKYKEKTNTVPKKIFYFRDGVSEGQFLQLLDYELVAIRRACLRLNIKYQPSITFLVVQKRHHTRIFPRHPKDMDGKFQNVPSGTIIDTQITHPTEVDFYLCSHASIQGTSRPTKYHLIWDDSNFTEDELEQLTFHLCFMFARCTRSVSYPAPTYYAHLAAFRARAYIENKTINLNRLDDEQVKNQLNDLFTIETPMFFV</sequence>
<dbReference type="GO" id="GO:0003723">
    <property type="term" value="F:RNA binding"/>
    <property type="evidence" value="ECO:0007669"/>
    <property type="project" value="InterPro"/>
</dbReference>
<dbReference type="Pfam" id="PF16488">
    <property type="entry name" value="ArgoL2"/>
    <property type="match status" value="1"/>
</dbReference>